<evidence type="ECO:0000256" key="2">
    <source>
        <dbReference type="SAM" id="SignalP"/>
    </source>
</evidence>
<sequence>MRKVFVAVTALVCCLAFTGAAFAADDFPQVYPKSGYVVKEREKLGGTGEGKVHCEYAFPRDKALADQAVKEIAWLTLPPGASIGVHKHDKNEDAYIVVSGSGVFIGGDGKEIPVKAGDTTIARKGEAHGMKNTGTEPLVILDVIAQQ</sequence>
<evidence type="ECO:0000313" key="4">
    <source>
        <dbReference type="EMBL" id="SBW09438.1"/>
    </source>
</evidence>
<accession>A0A212KCV1</accession>
<dbReference type="InterPro" id="IPR051610">
    <property type="entry name" value="GPI/OXD"/>
</dbReference>
<dbReference type="InterPro" id="IPR013096">
    <property type="entry name" value="Cupin_2"/>
</dbReference>
<dbReference type="Pfam" id="PF07883">
    <property type="entry name" value="Cupin_2"/>
    <property type="match status" value="1"/>
</dbReference>
<name>A0A212KCV1_9DELT</name>
<dbReference type="PANTHER" id="PTHR35848">
    <property type="entry name" value="OXALATE-BINDING PROTEIN"/>
    <property type="match status" value="1"/>
</dbReference>
<feature type="signal peptide" evidence="2">
    <location>
        <begin position="1"/>
        <end position="23"/>
    </location>
</feature>
<organism evidence="4">
    <name type="scientific">uncultured delta proteobacterium</name>
    <dbReference type="NCBI Taxonomy" id="34034"/>
    <lineage>
        <taxon>Bacteria</taxon>
        <taxon>Deltaproteobacteria</taxon>
        <taxon>environmental samples</taxon>
    </lineage>
</organism>
<keyword evidence="2" id="KW-0732">Signal</keyword>
<dbReference type="AlphaFoldDB" id="A0A212KCV1"/>
<dbReference type="InterPro" id="IPR014710">
    <property type="entry name" value="RmlC-like_jellyroll"/>
</dbReference>
<evidence type="ECO:0000256" key="1">
    <source>
        <dbReference type="ARBA" id="ARBA00022723"/>
    </source>
</evidence>
<dbReference type="InterPro" id="IPR011051">
    <property type="entry name" value="RmlC_Cupin_sf"/>
</dbReference>
<keyword evidence="1" id="KW-0479">Metal-binding</keyword>
<dbReference type="Gene3D" id="2.60.120.10">
    <property type="entry name" value="Jelly Rolls"/>
    <property type="match status" value="1"/>
</dbReference>
<evidence type="ECO:0000259" key="3">
    <source>
        <dbReference type="Pfam" id="PF07883"/>
    </source>
</evidence>
<feature type="domain" description="Cupin type-2" evidence="3">
    <location>
        <begin position="74"/>
        <end position="143"/>
    </location>
</feature>
<feature type="chain" id="PRO_5013256453" evidence="2">
    <location>
        <begin position="24"/>
        <end position="147"/>
    </location>
</feature>
<proteinExistence type="predicted"/>
<dbReference type="SUPFAM" id="SSF51182">
    <property type="entry name" value="RmlC-like cupins"/>
    <property type="match status" value="1"/>
</dbReference>
<dbReference type="GO" id="GO:0046872">
    <property type="term" value="F:metal ion binding"/>
    <property type="evidence" value="ECO:0007669"/>
    <property type="project" value="UniProtKB-KW"/>
</dbReference>
<dbReference type="EMBL" id="FLUQ01000005">
    <property type="protein sequence ID" value="SBW09438.1"/>
    <property type="molecule type" value="Genomic_DNA"/>
</dbReference>
<protein>
    <submittedName>
        <fullName evidence="4">Cupin domain-containing protein</fullName>
    </submittedName>
</protein>
<gene>
    <name evidence="4" type="ORF">KL86DPRO_50170</name>
</gene>
<dbReference type="PANTHER" id="PTHR35848:SF6">
    <property type="entry name" value="CUPIN TYPE-2 DOMAIN-CONTAINING PROTEIN"/>
    <property type="match status" value="1"/>
</dbReference>
<dbReference type="CDD" id="cd02221">
    <property type="entry name" value="cupin_TM1287-like"/>
    <property type="match status" value="1"/>
</dbReference>
<reference evidence="4" key="1">
    <citation type="submission" date="2016-04" db="EMBL/GenBank/DDBJ databases">
        <authorList>
            <person name="Evans L.H."/>
            <person name="Alamgir A."/>
            <person name="Owens N."/>
            <person name="Weber N.D."/>
            <person name="Virtaneva K."/>
            <person name="Barbian K."/>
            <person name="Babar A."/>
            <person name="Rosenke K."/>
        </authorList>
    </citation>
    <scope>NUCLEOTIDE SEQUENCE</scope>
    <source>
        <strain evidence="4">86</strain>
    </source>
</reference>